<name>A0A0A9C7Q5_ARUDO</name>
<dbReference type="EMBL" id="GBRH01228450">
    <property type="protein sequence ID" value="JAD69445.1"/>
    <property type="molecule type" value="Transcribed_RNA"/>
</dbReference>
<reference evidence="1" key="2">
    <citation type="journal article" date="2015" name="Data Brief">
        <title>Shoot transcriptome of the giant reed, Arundo donax.</title>
        <authorList>
            <person name="Barrero R.A."/>
            <person name="Guerrero F.D."/>
            <person name="Moolhuijzen P."/>
            <person name="Goolsby J.A."/>
            <person name="Tidwell J."/>
            <person name="Bellgard S.E."/>
            <person name="Bellgard M.I."/>
        </authorList>
    </citation>
    <scope>NUCLEOTIDE SEQUENCE</scope>
    <source>
        <tissue evidence="1">Shoot tissue taken approximately 20 cm above the soil surface</tissue>
    </source>
</reference>
<dbReference type="AlphaFoldDB" id="A0A0A9C7Q5"/>
<organism evidence="1">
    <name type="scientific">Arundo donax</name>
    <name type="common">Giant reed</name>
    <name type="synonym">Donax arundinaceus</name>
    <dbReference type="NCBI Taxonomy" id="35708"/>
    <lineage>
        <taxon>Eukaryota</taxon>
        <taxon>Viridiplantae</taxon>
        <taxon>Streptophyta</taxon>
        <taxon>Embryophyta</taxon>
        <taxon>Tracheophyta</taxon>
        <taxon>Spermatophyta</taxon>
        <taxon>Magnoliopsida</taxon>
        <taxon>Liliopsida</taxon>
        <taxon>Poales</taxon>
        <taxon>Poaceae</taxon>
        <taxon>PACMAD clade</taxon>
        <taxon>Arundinoideae</taxon>
        <taxon>Arundineae</taxon>
        <taxon>Arundo</taxon>
    </lineage>
</organism>
<evidence type="ECO:0000313" key="1">
    <source>
        <dbReference type="EMBL" id="JAD69445.1"/>
    </source>
</evidence>
<protein>
    <submittedName>
        <fullName evidence="1">Uncharacterized protein</fullName>
    </submittedName>
</protein>
<accession>A0A0A9C7Q5</accession>
<sequence>MYSFSRCNLISSDNPVSAIFYNILTTHLSDVLKPNHQIIR</sequence>
<reference evidence="1" key="1">
    <citation type="submission" date="2014-09" db="EMBL/GenBank/DDBJ databases">
        <authorList>
            <person name="Magalhaes I.L.F."/>
            <person name="Oliveira U."/>
            <person name="Santos F.R."/>
            <person name="Vidigal T.H.D.A."/>
            <person name="Brescovit A.D."/>
            <person name="Santos A.J."/>
        </authorList>
    </citation>
    <scope>NUCLEOTIDE SEQUENCE</scope>
    <source>
        <tissue evidence="1">Shoot tissue taken approximately 20 cm above the soil surface</tissue>
    </source>
</reference>
<proteinExistence type="predicted"/>